<organism evidence="1">
    <name type="scientific">Anguilla anguilla</name>
    <name type="common">European freshwater eel</name>
    <name type="synonym">Muraena anguilla</name>
    <dbReference type="NCBI Taxonomy" id="7936"/>
    <lineage>
        <taxon>Eukaryota</taxon>
        <taxon>Metazoa</taxon>
        <taxon>Chordata</taxon>
        <taxon>Craniata</taxon>
        <taxon>Vertebrata</taxon>
        <taxon>Euteleostomi</taxon>
        <taxon>Actinopterygii</taxon>
        <taxon>Neopterygii</taxon>
        <taxon>Teleostei</taxon>
        <taxon>Anguilliformes</taxon>
        <taxon>Anguillidae</taxon>
        <taxon>Anguilla</taxon>
    </lineage>
</organism>
<dbReference type="AlphaFoldDB" id="A0A0E9WH50"/>
<sequence length="48" mass="5671">MSISVKLHFPNVFLFPAKVCLQGYKIHRIKYEYFIILTSSFLSNIHIL</sequence>
<proteinExistence type="predicted"/>
<evidence type="ECO:0000313" key="1">
    <source>
        <dbReference type="EMBL" id="JAH89702.1"/>
    </source>
</evidence>
<reference evidence="1" key="1">
    <citation type="submission" date="2014-11" db="EMBL/GenBank/DDBJ databases">
        <authorList>
            <person name="Amaro Gonzalez C."/>
        </authorList>
    </citation>
    <scope>NUCLEOTIDE SEQUENCE</scope>
</reference>
<protein>
    <submittedName>
        <fullName evidence="1">Uncharacterized protein</fullName>
    </submittedName>
</protein>
<dbReference type="EMBL" id="GBXM01018875">
    <property type="protein sequence ID" value="JAH89702.1"/>
    <property type="molecule type" value="Transcribed_RNA"/>
</dbReference>
<accession>A0A0E9WH50</accession>
<name>A0A0E9WH50_ANGAN</name>
<reference evidence="1" key="2">
    <citation type="journal article" date="2015" name="Fish Shellfish Immunol.">
        <title>Early steps in the European eel (Anguilla anguilla)-Vibrio vulnificus interaction in the gills: Role of the RtxA13 toxin.</title>
        <authorList>
            <person name="Callol A."/>
            <person name="Pajuelo D."/>
            <person name="Ebbesson L."/>
            <person name="Teles M."/>
            <person name="MacKenzie S."/>
            <person name="Amaro C."/>
        </authorList>
    </citation>
    <scope>NUCLEOTIDE SEQUENCE</scope>
</reference>